<gene>
    <name evidence="2" type="ORF">H8M03_09295</name>
</gene>
<keyword evidence="3" id="KW-1185">Reference proteome</keyword>
<feature type="domain" description="Glutamine amidotransferase" evidence="1">
    <location>
        <begin position="53"/>
        <end position="184"/>
    </location>
</feature>
<proteinExistence type="predicted"/>
<evidence type="ECO:0000313" key="2">
    <source>
        <dbReference type="EMBL" id="QNM82212.1"/>
    </source>
</evidence>
<keyword evidence="2" id="KW-0808">Transferase</keyword>
<dbReference type="AlphaFoldDB" id="A0A7G9L0R3"/>
<dbReference type="KEGG" id="ssau:H8M03_09295"/>
<sequence length="228" mass="25202">MRVAVLETGRPPGALAEEYGDYPDMFGRLVGDGFEMEKFDVTRGEFPETDVHAGYMITGSPAGVYDPLPWIAPLFEFIRAAERVPTVGICFGHQAMAQALGGDVIKSPKGWSSGLHTYRVVRQEPWMQSEGSVAIPASHQDQVVRQPPASDVVAESNFTPFAALAYRDRPAISFQFHPEFTPAYAKALIRARSDAFPEPDALLHSLDAPNDTDRVGRWIRSFFQETNS</sequence>
<accession>A0A7G9L0R3</accession>
<evidence type="ECO:0000259" key="1">
    <source>
        <dbReference type="Pfam" id="PF00117"/>
    </source>
</evidence>
<reference evidence="2 3" key="1">
    <citation type="submission" date="2020-08" db="EMBL/GenBank/DDBJ databases">
        <title>Sphingomonas sp. sand1-3 16S ribosomal RNA gene Genome sequencing and assembly.</title>
        <authorList>
            <person name="Kang M."/>
        </authorList>
    </citation>
    <scope>NUCLEOTIDE SEQUENCE [LARGE SCALE GENOMIC DNA]</scope>
    <source>
        <strain evidence="3">sand1-3</strain>
    </source>
</reference>
<dbReference type="Pfam" id="PF00117">
    <property type="entry name" value="GATase"/>
    <property type="match status" value="1"/>
</dbReference>
<dbReference type="PROSITE" id="PS51273">
    <property type="entry name" value="GATASE_TYPE_1"/>
    <property type="match status" value="1"/>
</dbReference>
<dbReference type="PANTHER" id="PTHR42695">
    <property type="entry name" value="GLUTAMINE AMIDOTRANSFERASE YLR126C-RELATED"/>
    <property type="match status" value="1"/>
</dbReference>
<dbReference type="InterPro" id="IPR017926">
    <property type="entry name" value="GATASE"/>
</dbReference>
<dbReference type="CDD" id="cd01741">
    <property type="entry name" value="GATase1_1"/>
    <property type="match status" value="1"/>
</dbReference>
<name>A0A7G9L0R3_9SPHN</name>
<dbReference type="GO" id="GO:0005829">
    <property type="term" value="C:cytosol"/>
    <property type="evidence" value="ECO:0007669"/>
    <property type="project" value="TreeGrafter"/>
</dbReference>
<dbReference type="GO" id="GO:0016740">
    <property type="term" value="F:transferase activity"/>
    <property type="evidence" value="ECO:0007669"/>
    <property type="project" value="UniProtKB-KW"/>
</dbReference>
<dbReference type="SUPFAM" id="SSF52317">
    <property type="entry name" value="Class I glutamine amidotransferase-like"/>
    <property type="match status" value="1"/>
</dbReference>
<organism evidence="2 3">
    <name type="scientific">Sphingomonas sabuli</name>
    <dbReference type="NCBI Taxonomy" id="2764186"/>
    <lineage>
        <taxon>Bacteria</taxon>
        <taxon>Pseudomonadati</taxon>
        <taxon>Pseudomonadota</taxon>
        <taxon>Alphaproteobacteria</taxon>
        <taxon>Sphingomonadales</taxon>
        <taxon>Sphingomonadaceae</taxon>
        <taxon>Sphingomonas</taxon>
    </lineage>
</organism>
<protein>
    <submittedName>
        <fullName evidence="2">Type 1 glutamine amidotransferase</fullName>
    </submittedName>
</protein>
<dbReference type="InterPro" id="IPR044992">
    <property type="entry name" value="ChyE-like"/>
</dbReference>
<dbReference type="PANTHER" id="PTHR42695:SF5">
    <property type="entry name" value="GLUTAMINE AMIDOTRANSFERASE YLR126C-RELATED"/>
    <property type="match status" value="1"/>
</dbReference>
<dbReference type="Proteomes" id="UP000515861">
    <property type="component" value="Chromosome"/>
</dbReference>
<evidence type="ECO:0000313" key="3">
    <source>
        <dbReference type="Proteomes" id="UP000515861"/>
    </source>
</evidence>
<dbReference type="Gene3D" id="3.40.50.880">
    <property type="match status" value="1"/>
</dbReference>
<keyword evidence="2" id="KW-0315">Glutamine amidotransferase</keyword>
<dbReference type="EMBL" id="CP060697">
    <property type="protein sequence ID" value="QNM82212.1"/>
    <property type="molecule type" value="Genomic_DNA"/>
</dbReference>
<dbReference type="InterPro" id="IPR029062">
    <property type="entry name" value="Class_I_gatase-like"/>
</dbReference>